<dbReference type="AlphaFoldDB" id="A0A453LJV4"/>
<keyword evidence="7" id="KW-1185">Reference proteome</keyword>
<name>A0A453LJV4_AEGTS</name>
<keyword evidence="5" id="KW-0503">Monooxygenase</keyword>
<evidence type="ECO:0000256" key="5">
    <source>
        <dbReference type="RuleBase" id="RU361177"/>
    </source>
</evidence>
<dbReference type="GO" id="GO:0004499">
    <property type="term" value="F:N,N-dimethylaniline monooxygenase activity"/>
    <property type="evidence" value="ECO:0007669"/>
    <property type="project" value="InterPro"/>
</dbReference>
<dbReference type="InterPro" id="IPR036188">
    <property type="entry name" value="FAD/NAD-bd_sf"/>
</dbReference>
<dbReference type="InterPro" id="IPR020946">
    <property type="entry name" value="Flavin_mOase-like"/>
</dbReference>
<comment type="similarity">
    <text evidence="1 5">Belongs to the FMO family.</text>
</comment>
<dbReference type="STRING" id="200361.A0A453LJV4"/>
<reference evidence="6" key="4">
    <citation type="submission" date="2019-03" db="UniProtKB">
        <authorList>
            <consortium name="EnsemblPlants"/>
        </authorList>
    </citation>
    <scope>IDENTIFICATION</scope>
</reference>
<reference evidence="7" key="2">
    <citation type="journal article" date="2017" name="Nat. Plants">
        <title>The Aegilops tauschii genome reveals multiple impacts of transposons.</title>
        <authorList>
            <person name="Zhao G."/>
            <person name="Zou C."/>
            <person name="Li K."/>
            <person name="Wang K."/>
            <person name="Li T."/>
            <person name="Gao L."/>
            <person name="Zhang X."/>
            <person name="Wang H."/>
            <person name="Yang Z."/>
            <person name="Liu X."/>
            <person name="Jiang W."/>
            <person name="Mao L."/>
            <person name="Kong X."/>
            <person name="Jiao Y."/>
            <person name="Jia J."/>
        </authorList>
    </citation>
    <scope>NUCLEOTIDE SEQUENCE [LARGE SCALE GENOMIC DNA]</scope>
    <source>
        <strain evidence="7">cv. AL8/78</strain>
    </source>
</reference>
<reference evidence="6" key="3">
    <citation type="journal article" date="2017" name="Nature">
        <title>Genome sequence of the progenitor of the wheat D genome Aegilops tauschii.</title>
        <authorList>
            <person name="Luo M.C."/>
            <person name="Gu Y.Q."/>
            <person name="Puiu D."/>
            <person name="Wang H."/>
            <person name="Twardziok S.O."/>
            <person name="Deal K.R."/>
            <person name="Huo N."/>
            <person name="Zhu T."/>
            <person name="Wang L."/>
            <person name="Wang Y."/>
            <person name="McGuire P.E."/>
            <person name="Liu S."/>
            <person name="Long H."/>
            <person name="Ramasamy R.K."/>
            <person name="Rodriguez J.C."/>
            <person name="Van S.L."/>
            <person name="Yuan L."/>
            <person name="Wang Z."/>
            <person name="Xia Z."/>
            <person name="Xiao L."/>
            <person name="Anderson O.D."/>
            <person name="Ouyang S."/>
            <person name="Liang Y."/>
            <person name="Zimin A.V."/>
            <person name="Pertea G."/>
            <person name="Qi P."/>
            <person name="Bennetzen J.L."/>
            <person name="Dai X."/>
            <person name="Dawson M.W."/>
            <person name="Muller H.G."/>
            <person name="Kugler K."/>
            <person name="Rivarola-Duarte L."/>
            <person name="Spannagl M."/>
            <person name="Mayer K.F.X."/>
            <person name="Lu F.H."/>
            <person name="Bevan M.W."/>
            <person name="Leroy P."/>
            <person name="Li P."/>
            <person name="You F.M."/>
            <person name="Sun Q."/>
            <person name="Liu Z."/>
            <person name="Lyons E."/>
            <person name="Wicker T."/>
            <person name="Salzberg S.L."/>
            <person name="Devos K.M."/>
            <person name="Dvorak J."/>
        </authorList>
    </citation>
    <scope>NUCLEOTIDE SEQUENCE [LARGE SCALE GENOMIC DNA]</scope>
    <source>
        <strain evidence="6">cv. AL8/78</strain>
    </source>
</reference>
<keyword evidence="3 5" id="KW-0274">FAD</keyword>
<evidence type="ECO:0000313" key="6">
    <source>
        <dbReference type="EnsemblPlants" id="AET5Gv20805400.1"/>
    </source>
</evidence>
<sequence length="588" mass="63571">PPNTNNITSAAPPAQKINISAAVSVRRSLNQPAIDPQSKKLLSCLASTSTMDHRAKRVAIVGAGTSGLAACKLLLARGFRPVVFEAGESVGGLWTRTLASTRLQSPTAAYRYSDFPWPDSAGAFPRHDQVVDYLAAYARRFGVDACVRFRSRVVAAEYVGAEPEGAADVWERWNGNGEAFGDGSGAWRLTVGHRGAGKQEPETQEVHEFDFLILCIGRFSGVPNIPVAFPGPEAFRGRVLHSMELSDMADADAAALVKGKRVAVIGSSKSAFEIAADCAEANGAASPCTMVCRNPQWLLHSANVWGGISIGYLYMNRFAELMVPRPGAGAASRLLAALLAPLAWAISAATGAYYRRAIPMREHGMEPGHGFARSVSSCLLSMLPDGFYDKVKEGSVVFARSRSFVFCHDGLVLDGAGAEKRVVPADVVVLATGFLGDEKLKDMFASPRVKDIIAGSPDTAVPLYRECVHPRIPQMAVVGHAEGLNNIYASEMTAKWVARLLDGAFRLPGVRRMEESCAEWGRYYARRSGGGGEGQRPWRPCLGAVNVWYNDELCRDMGCDPRRKRRKGQGLLAEWFQPYGAVDYADIQ</sequence>
<proteinExistence type="inferred from homology"/>
<dbReference type="FunFam" id="3.50.50.60:FF:000226">
    <property type="entry name" value="Flavin-containing monooxygenase"/>
    <property type="match status" value="1"/>
</dbReference>
<keyword evidence="2 5" id="KW-0285">Flavoprotein</keyword>
<accession>A0A453LJV4</accession>
<dbReference type="GO" id="GO:0050660">
    <property type="term" value="F:flavin adenine dinucleotide binding"/>
    <property type="evidence" value="ECO:0007669"/>
    <property type="project" value="InterPro"/>
</dbReference>
<dbReference type="EC" id="1.-.-.-" evidence="5"/>
<dbReference type="PANTHER" id="PTHR23023">
    <property type="entry name" value="DIMETHYLANILINE MONOOXYGENASE"/>
    <property type="match status" value="1"/>
</dbReference>
<comment type="cofactor">
    <cofactor evidence="5">
        <name>FAD</name>
        <dbReference type="ChEBI" id="CHEBI:57692"/>
    </cofactor>
</comment>
<evidence type="ECO:0000313" key="7">
    <source>
        <dbReference type="Proteomes" id="UP000015105"/>
    </source>
</evidence>
<dbReference type="PRINTS" id="PR00419">
    <property type="entry name" value="ADXRDTASE"/>
</dbReference>
<reference evidence="7" key="1">
    <citation type="journal article" date="2014" name="Science">
        <title>Ancient hybridizations among the ancestral genomes of bread wheat.</title>
        <authorList>
            <consortium name="International Wheat Genome Sequencing Consortium,"/>
            <person name="Marcussen T."/>
            <person name="Sandve S.R."/>
            <person name="Heier L."/>
            <person name="Spannagl M."/>
            <person name="Pfeifer M."/>
            <person name="Jakobsen K.S."/>
            <person name="Wulff B.B."/>
            <person name="Steuernagel B."/>
            <person name="Mayer K.F."/>
            <person name="Olsen O.A."/>
        </authorList>
    </citation>
    <scope>NUCLEOTIDE SEQUENCE [LARGE SCALE GENOMIC DNA]</scope>
    <source>
        <strain evidence="7">cv. AL8/78</strain>
    </source>
</reference>
<dbReference type="GO" id="GO:0050661">
    <property type="term" value="F:NADP binding"/>
    <property type="evidence" value="ECO:0007669"/>
    <property type="project" value="InterPro"/>
</dbReference>
<evidence type="ECO:0000256" key="3">
    <source>
        <dbReference type="ARBA" id="ARBA00022827"/>
    </source>
</evidence>
<evidence type="ECO:0000256" key="1">
    <source>
        <dbReference type="ARBA" id="ARBA00009183"/>
    </source>
</evidence>
<dbReference type="Pfam" id="PF00743">
    <property type="entry name" value="FMO-like"/>
    <property type="match status" value="1"/>
</dbReference>
<dbReference type="Gene3D" id="3.50.50.60">
    <property type="entry name" value="FAD/NAD(P)-binding domain"/>
    <property type="match status" value="2"/>
</dbReference>
<dbReference type="SUPFAM" id="SSF51905">
    <property type="entry name" value="FAD/NAD(P)-binding domain"/>
    <property type="match status" value="2"/>
</dbReference>
<dbReference type="EnsemblPlants" id="AET5Gv20805400.1">
    <property type="protein sequence ID" value="AET5Gv20805400.1"/>
    <property type="gene ID" value="AET5Gv20805400"/>
</dbReference>
<evidence type="ECO:0000256" key="4">
    <source>
        <dbReference type="ARBA" id="ARBA00023002"/>
    </source>
</evidence>
<dbReference type="InterPro" id="IPR050346">
    <property type="entry name" value="FMO-like"/>
</dbReference>
<keyword evidence="4 5" id="KW-0560">Oxidoreductase</keyword>
<evidence type="ECO:0000256" key="2">
    <source>
        <dbReference type="ARBA" id="ARBA00022630"/>
    </source>
</evidence>
<organism evidence="6 7">
    <name type="scientific">Aegilops tauschii subsp. strangulata</name>
    <name type="common">Goatgrass</name>
    <dbReference type="NCBI Taxonomy" id="200361"/>
    <lineage>
        <taxon>Eukaryota</taxon>
        <taxon>Viridiplantae</taxon>
        <taxon>Streptophyta</taxon>
        <taxon>Embryophyta</taxon>
        <taxon>Tracheophyta</taxon>
        <taxon>Spermatophyta</taxon>
        <taxon>Magnoliopsida</taxon>
        <taxon>Liliopsida</taxon>
        <taxon>Poales</taxon>
        <taxon>Poaceae</taxon>
        <taxon>BOP clade</taxon>
        <taxon>Pooideae</taxon>
        <taxon>Triticodae</taxon>
        <taxon>Triticeae</taxon>
        <taxon>Triticinae</taxon>
        <taxon>Aegilops</taxon>
    </lineage>
</organism>
<dbReference type="Gramene" id="AET5Gv20805400.1">
    <property type="protein sequence ID" value="AET5Gv20805400.1"/>
    <property type="gene ID" value="AET5Gv20805400"/>
</dbReference>
<protein>
    <recommendedName>
        <fullName evidence="5">Flavin-containing monooxygenase</fullName>
        <ecNumber evidence="5">1.-.-.-</ecNumber>
    </recommendedName>
</protein>
<dbReference type="Proteomes" id="UP000015105">
    <property type="component" value="Chromosome 5D"/>
</dbReference>
<dbReference type="FunFam" id="3.50.50.60:FF:000170">
    <property type="entry name" value="Flavin-containing monooxygenase"/>
    <property type="match status" value="1"/>
</dbReference>
<reference evidence="6" key="5">
    <citation type="journal article" date="2021" name="G3 (Bethesda)">
        <title>Aegilops tauschii genome assembly Aet v5.0 features greater sequence contiguity and improved annotation.</title>
        <authorList>
            <person name="Wang L."/>
            <person name="Zhu T."/>
            <person name="Rodriguez J.C."/>
            <person name="Deal K.R."/>
            <person name="Dubcovsky J."/>
            <person name="McGuire P.E."/>
            <person name="Lux T."/>
            <person name="Spannagl M."/>
            <person name="Mayer K.F.X."/>
            <person name="Baldrich P."/>
            <person name="Meyers B.C."/>
            <person name="Huo N."/>
            <person name="Gu Y.Q."/>
            <person name="Zhou H."/>
            <person name="Devos K.M."/>
            <person name="Bennetzen J.L."/>
            <person name="Unver T."/>
            <person name="Budak H."/>
            <person name="Gulick P.J."/>
            <person name="Galiba G."/>
            <person name="Kalapos B."/>
            <person name="Nelson D.R."/>
            <person name="Li P."/>
            <person name="You F.M."/>
            <person name="Luo M.C."/>
            <person name="Dvorak J."/>
        </authorList>
    </citation>
    <scope>NUCLEOTIDE SEQUENCE [LARGE SCALE GENOMIC DNA]</scope>
    <source>
        <strain evidence="6">cv. AL8/78</strain>
    </source>
</reference>